<organism evidence="1 2">
    <name type="scientific">Thermococcus litoralis (strain ATCC 51850 / DSM 5473 / JCM 8560 / NS-C)</name>
    <dbReference type="NCBI Taxonomy" id="523849"/>
    <lineage>
        <taxon>Archaea</taxon>
        <taxon>Methanobacteriati</taxon>
        <taxon>Methanobacteriota</taxon>
        <taxon>Thermococci</taxon>
        <taxon>Thermococcales</taxon>
        <taxon>Thermococcaceae</taxon>
        <taxon>Thermococcus</taxon>
    </lineage>
</organism>
<dbReference type="Proteomes" id="UP000015502">
    <property type="component" value="Chromosome"/>
</dbReference>
<dbReference type="EMBL" id="CP006670">
    <property type="protein sequence ID" value="EHR79845.1"/>
    <property type="molecule type" value="Genomic_DNA"/>
</dbReference>
<dbReference type="HOGENOM" id="CLU_1933368_0_0_2"/>
<evidence type="ECO:0000313" key="2">
    <source>
        <dbReference type="Proteomes" id="UP000015502"/>
    </source>
</evidence>
<reference evidence="1 2" key="1">
    <citation type="journal article" date="2012" name="J. Bacteriol.">
        <title>Genome sequence of the model hyperthermophilic archaeon Thermococcus litoralis NS-C.</title>
        <authorList>
            <person name="Gardner A.F."/>
            <person name="Kumar S."/>
            <person name="Perler F.B."/>
        </authorList>
    </citation>
    <scope>NUCLEOTIDE SEQUENCE [LARGE SCALE GENOMIC DNA]</scope>
    <source>
        <strain evidence="2">ATCC 51850 / DSM 5473 / JCM 8560 / NS-C</strain>
    </source>
</reference>
<dbReference type="AlphaFoldDB" id="H3ZJM1"/>
<proteinExistence type="predicted"/>
<keyword evidence="2" id="KW-1185">Reference proteome</keyword>
<dbReference type="PaxDb" id="523849-OCC_10224"/>
<gene>
    <name evidence="1" type="ORF">OCC_10224</name>
</gene>
<evidence type="ECO:0000313" key="1">
    <source>
        <dbReference type="EMBL" id="EHR79845.1"/>
    </source>
</evidence>
<accession>H3ZJM1</accession>
<protein>
    <submittedName>
        <fullName evidence="1">Uncharacterized protein</fullName>
    </submittedName>
</protein>
<sequence length="130" mass="15024">MWRKVFRSVLAASQVDNELGIPLSVTQIKVKDLVNYNPDSTAIWNVMIDVLPSSDDPEVLSMQSSSDKILNELTGLYYKLRYHGEISKFYITYRDQRIAFYKIQLPQIQKQPHGSGILLGWVQISKIRHQ</sequence>
<dbReference type="STRING" id="523849.OCC_10224"/>
<dbReference type="GeneID" id="16549946"/>
<dbReference type="OrthoDB" id="386788at2157"/>
<dbReference type="RefSeq" id="WP_004066138.1">
    <property type="nucleotide sequence ID" value="NC_022084.1"/>
</dbReference>
<name>H3ZJM1_THELN</name>
<dbReference type="KEGG" id="tlt:OCC_10224"/>